<keyword evidence="2" id="KW-0479">Metal-binding</keyword>
<dbReference type="GO" id="GO:0051537">
    <property type="term" value="F:2 iron, 2 sulfur cluster binding"/>
    <property type="evidence" value="ECO:0007669"/>
    <property type="project" value="UniProtKB-KW"/>
</dbReference>
<dbReference type="InterPro" id="IPR036922">
    <property type="entry name" value="Rieske_2Fe-2S_sf"/>
</dbReference>
<evidence type="ECO:0000259" key="5">
    <source>
        <dbReference type="PROSITE" id="PS51296"/>
    </source>
</evidence>
<keyword evidence="1" id="KW-0001">2Fe-2S</keyword>
<dbReference type="EMBL" id="JACCBN010000001">
    <property type="protein sequence ID" value="NYD35149.1"/>
    <property type="molecule type" value="Genomic_DNA"/>
</dbReference>
<sequence length="118" mass="12988">MLLALGDPAGRTAWTVSSPDGREFAVFRPDAGVVRVTDAGCPHRGGPMVEGRVADGEVRCPWHWYRFDLDTGECRTTDAHRLAVYPVVERDGAWFADVGEPAPVLSWSERLRAHARGD</sequence>
<organism evidence="6 7">
    <name type="scientific">Actinomycetospora corticicola</name>
    <dbReference type="NCBI Taxonomy" id="663602"/>
    <lineage>
        <taxon>Bacteria</taxon>
        <taxon>Bacillati</taxon>
        <taxon>Actinomycetota</taxon>
        <taxon>Actinomycetes</taxon>
        <taxon>Pseudonocardiales</taxon>
        <taxon>Pseudonocardiaceae</taxon>
        <taxon>Actinomycetospora</taxon>
    </lineage>
</organism>
<evidence type="ECO:0000313" key="7">
    <source>
        <dbReference type="Proteomes" id="UP000535890"/>
    </source>
</evidence>
<dbReference type="InterPro" id="IPR017941">
    <property type="entry name" value="Rieske_2Fe-2S"/>
</dbReference>
<dbReference type="Pfam" id="PF00355">
    <property type="entry name" value="Rieske"/>
    <property type="match status" value="1"/>
</dbReference>
<name>A0A7Y9DTJ8_9PSEU</name>
<evidence type="ECO:0000256" key="4">
    <source>
        <dbReference type="ARBA" id="ARBA00023014"/>
    </source>
</evidence>
<feature type="domain" description="Rieske" evidence="5">
    <location>
        <begin position="6"/>
        <end position="96"/>
    </location>
</feature>
<dbReference type="PANTHER" id="PTHR21496">
    <property type="entry name" value="FERREDOXIN-RELATED"/>
    <property type="match status" value="1"/>
</dbReference>
<evidence type="ECO:0000256" key="2">
    <source>
        <dbReference type="ARBA" id="ARBA00022723"/>
    </source>
</evidence>
<gene>
    <name evidence="6" type="ORF">BJ983_001251</name>
</gene>
<keyword evidence="3" id="KW-0408">Iron</keyword>
<evidence type="ECO:0000313" key="6">
    <source>
        <dbReference type="EMBL" id="NYD35149.1"/>
    </source>
</evidence>
<evidence type="ECO:0000256" key="3">
    <source>
        <dbReference type="ARBA" id="ARBA00023004"/>
    </source>
</evidence>
<keyword evidence="4" id="KW-0411">Iron-sulfur</keyword>
<dbReference type="GO" id="GO:0046872">
    <property type="term" value="F:metal ion binding"/>
    <property type="evidence" value="ECO:0007669"/>
    <property type="project" value="UniProtKB-KW"/>
</dbReference>
<dbReference type="AlphaFoldDB" id="A0A7Y9DTJ8"/>
<dbReference type="PROSITE" id="PS51296">
    <property type="entry name" value="RIESKE"/>
    <property type="match status" value="1"/>
</dbReference>
<reference evidence="6 7" key="1">
    <citation type="submission" date="2020-07" db="EMBL/GenBank/DDBJ databases">
        <title>Sequencing the genomes of 1000 actinobacteria strains.</title>
        <authorList>
            <person name="Klenk H.-P."/>
        </authorList>
    </citation>
    <scope>NUCLEOTIDE SEQUENCE [LARGE SCALE GENOMIC DNA]</scope>
    <source>
        <strain evidence="6 7">DSM 45772</strain>
    </source>
</reference>
<accession>A0A7Y9DTJ8</accession>
<dbReference type="GO" id="GO:0016705">
    <property type="term" value="F:oxidoreductase activity, acting on paired donors, with incorporation or reduction of molecular oxygen"/>
    <property type="evidence" value="ECO:0007669"/>
    <property type="project" value="UniProtKB-ARBA"/>
</dbReference>
<dbReference type="RefSeq" id="WP_179793025.1">
    <property type="nucleotide sequence ID" value="NZ_BAABHP010000004.1"/>
</dbReference>
<dbReference type="Proteomes" id="UP000535890">
    <property type="component" value="Unassembled WGS sequence"/>
</dbReference>
<dbReference type="CDD" id="cd03467">
    <property type="entry name" value="Rieske"/>
    <property type="match status" value="1"/>
</dbReference>
<dbReference type="Gene3D" id="2.102.10.10">
    <property type="entry name" value="Rieske [2Fe-2S] iron-sulphur domain"/>
    <property type="match status" value="1"/>
</dbReference>
<dbReference type="SUPFAM" id="SSF50022">
    <property type="entry name" value="ISP domain"/>
    <property type="match status" value="1"/>
</dbReference>
<proteinExistence type="predicted"/>
<evidence type="ECO:0000256" key="1">
    <source>
        <dbReference type="ARBA" id="ARBA00022714"/>
    </source>
</evidence>
<dbReference type="GO" id="GO:0004497">
    <property type="term" value="F:monooxygenase activity"/>
    <property type="evidence" value="ECO:0007669"/>
    <property type="project" value="UniProtKB-ARBA"/>
</dbReference>
<dbReference type="PANTHER" id="PTHR21496:SF23">
    <property type="entry name" value="3-PHENYLPROPIONATE_CINNAMIC ACID DIOXYGENASE FERREDOXIN SUBUNIT"/>
    <property type="match status" value="1"/>
</dbReference>
<keyword evidence="7" id="KW-1185">Reference proteome</keyword>
<protein>
    <submittedName>
        <fullName evidence="6">Nitrite reductase/ring-hydroxylating ferredoxin subunit</fullName>
    </submittedName>
</protein>
<comment type="caution">
    <text evidence="6">The sequence shown here is derived from an EMBL/GenBank/DDBJ whole genome shotgun (WGS) entry which is preliminary data.</text>
</comment>